<dbReference type="AlphaFoldDB" id="A0A8X6IR18"/>
<proteinExistence type="predicted"/>
<evidence type="ECO:0000313" key="2">
    <source>
        <dbReference type="Proteomes" id="UP000887013"/>
    </source>
</evidence>
<dbReference type="EMBL" id="BMAW01046468">
    <property type="protein sequence ID" value="GFS55593.1"/>
    <property type="molecule type" value="Genomic_DNA"/>
</dbReference>
<name>A0A8X6IR18_NEPPI</name>
<comment type="caution">
    <text evidence="1">The sequence shown here is derived from an EMBL/GenBank/DDBJ whole genome shotgun (WGS) entry which is preliminary data.</text>
</comment>
<organism evidence="1 2">
    <name type="scientific">Nephila pilipes</name>
    <name type="common">Giant wood spider</name>
    <name type="synonym">Nephila maculata</name>
    <dbReference type="NCBI Taxonomy" id="299642"/>
    <lineage>
        <taxon>Eukaryota</taxon>
        <taxon>Metazoa</taxon>
        <taxon>Ecdysozoa</taxon>
        <taxon>Arthropoda</taxon>
        <taxon>Chelicerata</taxon>
        <taxon>Arachnida</taxon>
        <taxon>Araneae</taxon>
        <taxon>Araneomorphae</taxon>
        <taxon>Entelegynae</taxon>
        <taxon>Araneoidea</taxon>
        <taxon>Nephilidae</taxon>
        <taxon>Nephila</taxon>
    </lineage>
</organism>
<dbReference type="OrthoDB" id="10402004at2759"/>
<gene>
    <name evidence="1" type="ORF">NPIL_635841</name>
</gene>
<keyword evidence="2" id="KW-1185">Reference proteome</keyword>
<accession>A0A8X6IR18</accession>
<protein>
    <submittedName>
        <fullName evidence="1">Uncharacterized protein</fullName>
    </submittedName>
</protein>
<reference evidence="1" key="1">
    <citation type="submission" date="2020-08" db="EMBL/GenBank/DDBJ databases">
        <title>Multicomponent nature underlies the extraordinary mechanical properties of spider dragline silk.</title>
        <authorList>
            <person name="Kono N."/>
            <person name="Nakamura H."/>
            <person name="Mori M."/>
            <person name="Yoshida Y."/>
            <person name="Ohtoshi R."/>
            <person name="Malay A.D."/>
            <person name="Moran D.A.P."/>
            <person name="Tomita M."/>
            <person name="Numata K."/>
            <person name="Arakawa K."/>
        </authorList>
    </citation>
    <scope>NUCLEOTIDE SEQUENCE</scope>
</reference>
<evidence type="ECO:0000313" key="1">
    <source>
        <dbReference type="EMBL" id="GFS55593.1"/>
    </source>
</evidence>
<sequence>MSRIGVAMNRENTTDFSIYNRIRSITFCSVKTDFYDPDTPHSWRTFPRVTVPFQVGEGALDILFGRFLSAILVETTTRFQKALPLEGHPAKNEKERTKVLASEGKACEDDTVSPPGVIESRCCLCSPFRSSPTP</sequence>
<dbReference type="Proteomes" id="UP000887013">
    <property type="component" value="Unassembled WGS sequence"/>
</dbReference>